<dbReference type="PANTHER" id="PTHR21180:SF32">
    <property type="entry name" value="ENDONUCLEASE_EXONUCLEASE_PHOSPHATASE FAMILY DOMAIN-CONTAINING PROTEIN 1"/>
    <property type="match status" value="1"/>
</dbReference>
<dbReference type="Gene3D" id="1.10.150.320">
    <property type="entry name" value="Photosystem II 12 kDa extrinsic protein"/>
    <property type="match status" value="2"/>
</dbReference>
<feature type="transmembrane region" description="Helical" evidence="1">
    <location>
        <begin position="12"/>
        <end position="34"/>
    </location>
</feature>
<dbReference type="STRING" id="1817895.AUJ95_05550"/>
<dbReference type="GO" id="GO:0003677">
    <property type="term" value="F:DNA binding"/>
    <property type="evidence" value="ECO:0007669"/>
    <property type="project" value="InterPro"/>
</dbReference>
<feature type="domain" description="Helix-hairpin-helix DNA-binding motif class 1" evidence="2">
    <location>
        <begin position="202"/>
        <end position="221"/>
    </location>
</feature>
<keyword evidence="1" id="KW-1133">Transmembrane helix</keyword>
<keyword evidence="1" id="KW-0812">Transmembrane</keyword>
<evidence type="ECO:0000259" key="2">
    <source>
        <dbReference type="SMART" id="SM00278"/>
    </source>
</evidence>
<dbReference type="Pfam" id="PF12836">
    <property type="entry name" value="HHH_3"/>
    <property type="match status" value="2"/>
</dbReference>
<dbReference type="AlphaFoldDB" id="A0A1J5E4K6"/>
<keyword evidence="1" id="KW-0472">Membrane</keyword>
<evidence type="ECO:0000256" key="1">
    <source>
        <dbReference type="SAM" id="Phobius"/>
    </source>
</evidence>
<organism evidence="3 4">
    <name type="scientific">Candidatus Desantisbacteria bacterium CG2_30_40_21</name>
    <dbReference type="NCBI Taxonomy" id="1817895"/>
    <lineage>
        <taxon>Bacteria</taxon>
        <taxon>Candidatus Desantisiibacteriota</taxon>
    </lineage>
</organism>
<feature type="domain" description="Helix-hairpin-helix DNA-binding motif class 1" evidence="2">
    <location>
        <begin position="172"/>
        <end position="191"/>
    </location>
</feature>
<dbReference type="PANTHER" id="PTHR21180">
    <property type="entry name" value="ENDONUCLEASE/EXONUCLEASE/PHOSPHATASE FAMILY DOMAIN-CONTAINING PROTEIN 1"/>
    <property type="match status" value="1"/>
</dbReference>
<evidence type="ECO:0000313" key="4">
    <source>
        <dbReference type="Proteomes" id="UP000183085"/>
    </source>
</evidence>
<dbReference type="Proteomes" id="UP000183085">
    <property type="component" value="Unassembled WGS sequence"/>
</dbReference>
<dbReference type="InterPro" id="IPR004509">
    <property type="entry name" value="Competence_ComEA_HhH"/>
</dbReference>
<comment type="caution">
    <text evidence="3">The sequence shown here is derived from an EMBL/GenBank/DDBJ whole genome shotgun (WGS) entry which is preliminary data.</text>
</comment>
<evidence type="ECO:0000313" key="3">
    <source>
        <dbReference type="EMBL" id="OIP39506.1"/>
    </source>
</evidence>
<dbReference type="GO" id="GO:0015628">
    <property type="term" value="P:protein secretion by the type II secretion system"/>
    <property type="evidence" value="ECO:0007669"/>
    <property type="project" value="TreeGrafter"/>
</dbReference>
<reference evidence="3 4" key="1">
    <citation type="journal article" date="2016" name="Environ. Microbiol.">
        <title>Genomic resolution of a cold subsurface aquifer community provides metabolic insights for novel microbes adapted to high CO concentrations.</title>
        <authorList>
            <person name="Probst A.J."/>
            <person name="Castelle C.J."/>
            <person name="Singh A."/>
            <person name="Brown C.T."/>
            <person name="Anantharaman K."/>
            <person name="Sharon I."/>
            <person name="Hug L.A."/>
            <person name="Burstein D."/>
            <person name="Emerson J.B."/>
            <person name="Thomas B.C."/>
            <person name="Banfield J.F."/>
        </authorList>
    </citation>
    <scope>NUCLEOTIDE SEQUENCE [LARGE SCALE GENOMIC DNA]</scope>
    <source>
        <strain evidence="3">CG2_30_40_21</strain>
    </source>
</reference>
<dbReference type="NCBIfam" id="TIGR00426">
    <property type="entry name" value="competence protein ComEA helix-hairpin-helix repeat region"/>
    <property type="match status" value="2"/>
</dbReference>
<dbReference type="InterPro" id="IPR003583">
    <property type="entry name" value="Hlx-hairpin-Hlx_DNA-bd_motif"/>
</dbReference>
<gene>
    <name evidence="3" type="ORF">AUJ95_05550</name>
</gene>
<feature type="domain" description="Helix-hairpin-helix DNA-binding motif class 1" evidence="2">
    <location>
        <begin position="103"/>
        <end position="122"/>
    </location>
</feature>
<dbReference type="GO" id="GO:0015627">
    <property type="term" value="C:type II protein secretion system complex"/>
    <property type="evidence" value="ECO:0007669"/>
    <property type="project" value="TreeGrafter"/>
</dbReference>
<protein>
    <recommendedName>
        <fullName evidence="2">Helix-hairpin-helix DNA-binding motif class 1 domain-containing protein</fullName>
    </recommendedName>
</protein>
<dbReference type="EMBL" id="MNYI01000147">
    <property type="protein sequence ID" value="OIP39506.1"/>
    <property type="molecule type" value="Genomic_DNA"/>
</dbReference>
<feature type="domain" description="Helix-hairpin-helix DNA-binding motif class 1" evidence="2">
    <location>
        <begin position="73"/>
        <end position="92"/>
    </location>
</feature>
<dbReference type="InterPro" id="IPR051675">
    <property type="entry name" value="Endo/Exo/Phosphatase_dom_1"/>
</dbReference>
<dbReference type="SUPFAM" id="SSF47781">
    <property type="entry name" value="RuvA domain 2-like"/>
    <property type="match status" value="2"/>
</dbReference>
<sequence>MRFLTFTQLQQIGLIVLSCTAMLAGGIIISQSVAEKRTSSVKFIPEDTRKNTGTSTSKDVAFKPIDINTASAWELMTLPSVGSCTAARIIEYRKQRGGFSCVEELLKVKGIGTKTLEKIREGICIGTNSIKHDSIPPVQVSSTIHGTKTGLFAVPKKQPQRFPVNINIASTSELETLPDIGPAKAKAIQDYRNICGPFQRTEDITMVKGIGEKIFERIKSLITTGEIPIPLQDIHVDKDSQP</sequence>
<accession>A0A1J5E4K6</accession>
<dbReference type="PROSITE" id="PS51257">
    <property type="entry name" value="PROKAR_LIPOPROTEIN"/>
    <property type="match status" value="1"/>
</dbReference>
<name>A0A1J5E4K6_9BACT</name>
<proteinExistence type="predicted"/>
<dbReference type="InterPro" id="IPR010994">
    <property type="entry name" value="RuvA_2-like"/>
</dbReference>
<dbReference type="SMART" id="SM00278">
    <property type="entry name" value="HhH1"/>
    <property type="match status" value="4"/>
</dbReference>
<dbReference type="GO" id="GO:0006281">
    <property type="term" value="P:DNA repair"/>
    <property type="evidence" value="ECO:0007669"/>
    <property type="project" value="InterPro"/>
</dbReference>